<feature type="transmembrane region" description="Helical" evidence="3">
    <location>
        <begin position="166"/>
        <end position="182"/>
    </location>
</feature>
<dbReference type="Gene3D" id="1.25.40.10">
    <property type="entry name" value="Tetratricopeptide repeat domain"/>
    <property type="match status" value="1"/>
</dbReference>
<feature type="transmembrane region" description="Helical" evidence="3">
    <location>
        <begin position="112"/>
        <end position="132"/>
    </location>
</feature>
<gene>
    <name evidence="4" type="ORF">GCM10022229_06410</name>
</gene>
<feature type="transmembrane region" description="Helical" evidence="3">
    <location>
        <begin position="379"/>
        <end position="399"/>
    </location>
</feature>
<dbReference type="InterPro" id="IPR011990">
    <property type="entry name" value="TPR-like_helical_dom_sf"/>
</dbReference>
<sequence length="600" mass="66182">MALLAGVLFLPGLGGGFVFDDESNIVNNQGIRLQVLNVEGLHDVVFSPQPGGITRVLPTVTFALDYWRGGGLNPAVFKATNITIHVLTAFVLAWFFRALLLAAKIAPARVQWAALALAMMWAVHPLQVSSVLYVVQRMQTMSTLFLVLALLGYLKARVAQIEGRRTGTGWLLALLFWVLALGCKEDAILLPAYALALELTVLRFAAASPPQGRALRRAYLLATMLGTLAYLFVVIPHYWHWDAYPGREFSSWERLLTQGRVLCMYIGQILVPLPRSMPFYYDWVEPSRGWLQPWTTLPAILLVLVLLGAAWKLRTHRPLFALGVFVFFAGHFVTSNVLNLELAFEHRNHFPLIGAILAIGDLLAWGARRLEIRPQMAALAAGLLLAGLSVAGFSRAVVWSDPISLATKSTEIAPRSARAWISLSRSYLALGGGHRPDNPYLGQAIDACTQGAAAAPYSVSCPANLVIYKTLQGTVTKADWGRLHERLQHVAMGPQNRQIMQALINNAAQGRALDEDGLIRTIEIFSQRGGTSPREFASFGYFIMEKTHQPEKALHYFELAVDRSPDNSGLSAEIRAYLRSMGRTEWAEQLEGPARTHTGQ</sequence>
<feature type="transmembrane region" description="Helical" evidence="3">
    <location>
        <begin position="82"/>
        <end position="100"/>
    </location>
</feature>
<dbReference type="PANTHER" id="PTHR44227">
    <property type="match status" value="1"/>
</dbReference>
<evidence type="ECO:0000256" key="2">
    <source>
        <dbReference type="ARBA" id="ARBA00022803"/>
    </source>
</evidence>
<dbReference type="EMBL" id="BAAAZU010000003">
    <property type="protein sequence ID" value="GAA3915970.1"/>
    <property type="molecule type" value="Genomic_DNA"/>
</dbReference>
<keyword evidence="3" id="KW-0812">Transmembrane</keyword>
<feature type="transmembrane region" description="Helical" evidence="3">
    <location>
        <begin position="218"/>
        <end position="239"/>
    </location>
</feature>
<evidence type="ECO:0000256" key="1">
    <source>
        <dbReference type="ARBA" id="ARBA00022737"/>
    </source>
</evidence>
<dbReference type="InterPro" id="IPR052346">
    <property type="entry name" value="O-mannosyl-transferase_TMTC"/>
</dbReference>
<feature type="transmembrane region" description="Helical" evidence="3">
    <location>
        <begin position="188"/>
        <end position="206"/>
    </location>
</feature>
<comment type="caution">
    <text evidence="4">The sequence shown here is derived from an EMBL/GenBank/DDBJ whole genome shotgun (WGS) entry which is preliminary data.</text>
</comment>
<dbReference type="Proteomes" id="UP001501727">
    <property type="component" value="Unassembled WGS sequence"/>
</dbReference>
<keyword evidence="5" id="KW-1185">Reference proteome</keyword>
<evidence type="ECO:0000256" key="3">
    <source>
        <dbReference type="SAM" id="Phobius"/>
    </source>
</evidence>
<organism evidence="4 5">
    <name type="scientific">Luteimonas lutimaris</name>
    <dbReference type="NCBI Taxonomy" id="698645"/>
    <lineage>
        <taxon>Bacteria</taxon>
        <taxon>Pseudomonadati</taxon>
        <taxon>Pseudomonadota</taxon>
        <taxon>Gammaproteobacteria</taxon>
        <taxon>Lysobacterales</taxon>
        <taxon>Lysobacteraceae</taxon>
        <taxon>Luteimonas</taxon>
    </lineage>
</organism>
<evidence type="ECO:0008006" key="6">
    <source>
        <dbReference type="Google" id="ProtNLM"/>
    </source>
</evidence>
<feature type="transmembrane region" description="Helical" evidence="3">
    <location>
        <begin position="318"/>
        <end position="338"/>
    </location>
</feature>
<keyword evidence="1" id="KW-0677">Repeat</keyword>
<keyword evidence="2" id="KW-0802">TPR repeat</keyword>
<name>A0ABP7M633_9GAMM</name>
<reference evidence="5" key="1">
    <citation type="journal article" date="2019" name="Int. J. Syst. Evol. Microbiol.">
        <title>The Global Catalogue of Microorganisms (GCM) 10K type strain sequencing project: providing services to taxonomists for standard genome sequencing and annotation.</title>
        <authorList>
            <consortium name="The Broad Institute Genomics Platform"/>
            <consortium name="The Broad Institute Genome Sequencing Center for Infectious Disease"/>
            <person name="Wu L."/>
            <person name="Ma J."/>
        </authorList>
    </citation>
    <scope>NUCLEOTIDE SEQUENCE [LARGE SCALE GENOMIC DNA]</scope>
    <source>
        <strain evidence="5">JCM 16916</strain>
    </source>
</reference>
<keyword evidence="3" id="KW-1133">Transmembrane helix</keyword>
<feature type="transmembrane region" description="Helical" evidence="3">
    <location>
        <begin position="138"/>
        <end position="154"/>
    </location>
</feature>
<evidence type="ECO:0000313" key="4">
    <source>
        <dbReference type="EMBL" id="GAA3915970.1"/>
    </source>
</evidence>
<feature type="transmembrane region" description="Helical" evidence="3">
    <location>
        <begin position="350"/>
        <end position="367"/>
    </location>
</feature>
<accession>A0ABP7M633</accession>
<feature type="transmembrane region" description="Helical" evidence="3">
    <location>
        <begin position="291"/>
        <end position="311"/>
    </location>
</feature>
<keyword evidence="3" id="KW-0472">Membrane</keyword>
<protein>
    <recommendedName>
        <fullName evidence="6">Tetratricopeptide repeat protein</fullName>
    </recommendedName>
</protein>
<dbReference type="SUPFAM" id="SSF48452">
    <property type="entry name" value="TPR-like"/>
    <property type="match status" value="1"/>
</dbReference>
<proteinExistence type="predicted"/>
<evidence type="ECO:0000313" key="5">
    <source>
        <dbReference type="Proteomes" id="UP001501727"/>
    </source>
</evidence>
<dbReference type="PANTHER" id="PTHR44227:SF3">
    <property type="entry name" value="PROTEIN O-MANNOSYL-TRANSFERASE TMTC4"/>
    <property type="match status" value="1"/>
</dbReference>